<keyword evidence="3" id="KW-1185">Reference proteome</keyword>
<comment type="caution">
    <text evidence="2">The sequence shown here is derived from an EMBL/GenBank/DDBJ whole genome shotgun (WGS) entry which is preliminary data.</text>
</comment>
<protein>
    <submittedName>
        <fullName evidence="2">Excisionase family DNA binding protein</fullName>
    </submittedName>
</protein>
<dbReference type="AlphaFoldDB" id="A0A315Z9L5"/>
<sequence length="139" mass="16381">MVVNLLNNIGQAYTPMSSNMEIKKRCIYCHNEFIAKTTFTKYCSHRCNQKHYKLRKKEAQLQNEIETKPKEFANEEIRKAQMTSGVIKEEFMNVKEACRFLRISKGTLYNLIKKGIVKKHKLNARSIFKRSELEAIFND</sequence>
<organism evidence="2 3">
    <name type="scientific">Sediminitomix flava</name>
    <dbReference type="NCBI Taxonomy" id="379075"/>
    <lineage>
        <taxon>Bacteria</taxon>
        <taxon>Pseudomonadati</taxon>
        <taxon>Bacteroidota</taxon>
        <taxon>Cytophagia</taxon>
        <taxon>Cytophagales</taxon>
        <taxon>Flammeovirgaceae</taxon>
        <taxon>Sediminitomix</taxon>
    </lineage>
</organism>
<proteinExistence type="predicted"/>
<dbReference type="Proteomes" id="UP000245535">
    <property type="component" value="Unassembled WGS sequence"/>
</dbReference>
<reference evidence="2 3" key="1">
    <citation type="submission" date="2018-03" db="EMBL/GenBank/DDBJ databases">
        <title>Genomic Encyclopedia of Archaeal and Bacterial Type Strains, Phase II (KMG-II): from individual species to whole genera.</title>
        <authorList>
            <person name="Goeker M."/>
        </authorList>
    </citation>
    <scope>NUCLEOTIDE SEQUENCE [LARGE SCALE GENOMIC DNA]</scope>
    <source>
        <strain evidence="2 3">DSM 28229</strain>
    </source>
</reference>
<evidence type="ECO:0000259" key="1">
    <source>
        <dbReference type="Pfam" id="PF12728"/>
    </source>
</evidence>
<dbReference type="EMBL" id="QGDO01000003">
    <property type="protein sequence ID" value="PWJ42255.1"/>
    <property type="molecule type" value="Genomic_DNA"/>
</dbReference>
<gene>
    <name evidence="2" type="ORF">BC781_103507</name>
</gene>
<evidence type="ECO:0000313" key="2">
    <source>
        <dbReference type="EMBL" id="PWJ42255.1"/>
    </source>
</evidence>
<feature type="domain" description="Helix-turn-helix" evidence="1">
    <location>
        <begin position="91"/>
        <end position="135"/>
    </location>
</feature>
<accession>A0A315Z9L5</accession>
<dbReference type="Pfam" id="PF12728">
    <property type="entry name" value="HTH_17"/>
    <property type="match status" value="1"/>
</dbReference>
<dbReference type="InterPro" id="IPR041657">
    <property type="entry name" value="HTH_17"/>
</dbReference>
<name>A0A315Z9L5_SEDFL</name>
<evidence type="ECO:0000313" key="3">
    <source>
        <dbReference type="Proteomes" id="UP000245535"/>
    </source>
</evidence>